<dbReference type="eggNOG" id="COG1708">
    <property type="taxonomic scope" value="Bacteria"/>
</dbReference>
<reference evidence="1 2" key="2">
    <citation type="journal article" date="2011" name="Stand. Genomic Sci.">
        <title>Complete genome sequence of Mahella australiensis type strain (50-1 BON).</title>
        <authorList>
            <person name="Sikorski J."/>
            <person name="Teshima H."/>
            <person name="Nolan M."/>
            <person name="Lucas S."/>
            <person name="Hammon N."/>
            <person name="Deshpande S."/>
            <person name="Cheng J.F."/>
            <person name="Pitluck S."/>
            <person name="Liolios K."/>
            <person name="Pagani I."/>
            <person name="Ivanova N."/>
            <person name="Huntemann M."/>
            <person name="Mavromatis K."/>
            <person name="Ovchinikova G."/>
            <person name="Pati A."/>
            <person name="Tapia R."/>
            <person name="Han C."/>
            <person name="Goodwin L."/>
            <person name="Chen A."/>
            <person name="Palaniappan K."/>
            <person name="Land M."/>
            <person name="Hauser L."/>
            <person name="Ngatchou-Djao O.D."/>
            <person name="Rohde M."/>
            <person name="Pukall R."/>
            <person name="Spring S."/>
            <person name="Abt B."/>
            <person name="Goker M."/>
            <person name="Detter J.C."/>
            <person name="Woyke T."/>
            <person name="Bristow J."/>
            <person name="Markowitz V."/>
            <person name="Hugenholtz P."/>
            <person name="Eisen J.A."/>
            <person name="Kyrpides N.C."/>
            <person name="Klenk H.P."/>
            <person name="Lapidus A."/>
        </authorList>
    </citation>
    <scope>NUCLEOTIDE SEQUENCE [LARGE SCALE GENOMIC DNA]</scope>
    <source>
        <strain evidence="2">DSM 15567 / CIP 107919 / 50-1 BON</strain>
    </source>
</reference>
<organism evidence="1 2">
    <name type="scientific">Mahella australiensis (strain DSM 15567 / CIP 107919 / 50-1 BON)</name>
    <dbReference type="NCBI Taxonomy" id="697281"/>
    <lineage>
        <taxon>Bacteria</taxon>
        <taxon>Bacillati</taxon>
        <taxon>Bacillota</taxon>
        <taxon>Clostridia</taxon>
        <taxon>Thermoanaerobacterales</taxon>
        <taxon>Thermoanaerobacterales Family IV. Incertae Sedis</taxon>
        <taxon>Mahella</taxon>
    </lineage>
</organism>
<reference evidence="2" key="1">
    <citation type="submission" date="2010-11" db="EMBL/GenBank/DDBJ databases">
        <title>The complete genome of Mahella australiensis DSM 15567.</title>
        <authorList>
            <consortium name="US DOE Joint Genome Institute (JGI-PGF)"/>
            <person name="Lucas S."/>
            <person name="Copeland A."/>
            <person name="Lapidus A."/>
            <person name="Bruce D."/>
            <person name="Goodwin L."/>
            <person name="Pitluck S."/>
            <person name="Kyrpides N."/>
            <person name="Mavromatis K."/>
            <person name="Pagani I."/>
            <person name="Ivanova N."/>
            <person name="Teshima H."/>
            <person name="Brettin T."/>
            <person name="Detter J.C."/>
            <person name="Han C."/>
            <person name="Tapia R."/>
            <person name="Land M."/>
            <person name="Hauser L."/>
            <person name="Markowitz V."/>
            <person name="Cheng J.-F."/>
            <person name="Hugenholtz P."/>
            <person name="Woyke T."/>
            <person name="Wu D."/>
            <person name="Spring S."/>
            <person name="Pukall R."/>
            <person name="Steenblock K."/>
            <person name="Schneider S."/>
            <person name="Klenk H.-P."/>
            <person name="Eisen J.A."/>
        </authorList>
    </citation>
    <scope>NUCLEOTIDE SEQUENCE [LARGE SCALE GENOMIC DNA]</scope>
    <source>
        <strain evidence="2">DSM 15567 / CIP 107919 / 50-1 BON</strain>
    </source>
</reference>
<dbReference type="EMBL" id="CP002360">
    <property type="protein sequence ID" value="AEE97818.1"/>
    <property type="molecule type" value="Genomic_DNA"/>
</dbReference>
<dbReference type="STRING" id="697281.Mahau_2682"/>
<evidence type="ECO:0000313" key="2">
    <source>
        <dbReference type="Proteomes" id="UP000008457"/>
    </source>
</evidence>
<dbReference type="HOGENOM" id="CLU_2862503_0_0_9"/>
<dbReference type="OrthoDB" id="9813766at2"/>
<dbReference type="AlphaFoldDB" id="F3ZYQ0"/>
<sequence>MLHGAEQTIKKTSLPPELINDITVDLSLKYNVVVSIFLQSFDQYRQFVDALPFFMNVEKEGIEL</sequence>
<evidence type="ECO:0000313" key="1">
    <source>
        <dbReference type="EMBL" id="AEE97818.1"/>
    </source>
</evidence>
<proteinExistence type="predicted"/>
<gene>
    <name evidence="1" type="ordered locus">Mahau_2682</name>
</gene>
<protein>
    <submittedName>
        <fullName evidence="1">Uncharacterized protein</fullName>
    </submittedName>
</protein>
<name>F3ZYQ0_MAHA5</name>
<dbReference type="KEGG" id="mas:Mahau_2682"/>
<dbReference type="RefSeq" id="WP_013782241.1">
    <property type="nucleotide sequence ID" value="NC_015520.1"/>
</dbReference>
<keyword evidence="2" id="KW-1185">Reference proteome</keyword>
<accession>F3ZYQ0</accession>
<dbReference type="Proteomes" id="UP000008457">
    <property type="component" value="Chromosome"/>
</dbReference>